<keyword evidence="1" id="KW-0732">Signal</keyword>
<dbReference type="InterPro" id="IPR006311">
    <property type="entry name" value="TAT_signal"/>
</dbReference>
<dbReference type="Pfam" id="PF01244">
    <property type="entry name" value="Peptidase_M19"/>
    <property type="match status" value="1"/>
</dbReference>
<dbReference type="SUPFAM" id="SSF51556">
    <property type="entry name" value="Metallo-dependent hydrolases"/>
    <property type="match status" value="1"/>
</dbReference>
<evidence type="ECO:0000313" key="2">
    <source>
        <dbReference type="EMBL" id="RDZ26077.1"/>
    </source>
</evidence>
<dbReference type="InterPro" id="IPR032466">
    <property type="entry name" value="Metal_Hydrolase"/>
</dbReference>
<dbReference type="PROSITE" id="PS51365">
    <property type="entry name" value="RENAL_DIPEPTIDASE_2"/>
    <property type="match status" value="1"/>
</dbReference>
<feature type="chain" id="PRO_5016744800" evidence="1">
    <location>
        <begin position="25"/>
        <end position="374"/>
    </location>
</feature>
<sequence>MIDRREFLGAAGLAALATAVPAVAAAPRWKPYRDTVAIDALGGTELVFLKPDDPGVPVALKALRESGLSAVMTNPAPYGRFWYTDEAYNLFKQRTDEWRQTIERYPDALLLVRNGEDLHRAKRENKVGLIFTFQGAEPLGEDVERIPQFRAQGVRVIQLTHNRRNLVGDGCTEPGNAGLSRFGHQVVERLNAEKMVVDLAHGGQRTIREGILASKAPVLIGHTGCRALVDVPRMVGDAELKLMADRGGVAGMIFWPYIRKQGQQTSADVIAHIEHAIKVCGEDHVGIGTDLNLTPVELTPEFRKENTEMIKQMIADGIFEPDRDPNLLLFPPDLNTADRFDTLAALLSARGHSDARIAKILGGNFARVMTEVWG</sequence>
<dbReference type="GO" id="GO:0070573">
    <property type="term" value="F:metallodipeptidase activity"/>
    <property type="evidence" value="ECO:0007669"/>
    <property type="project" value="InterPro"/>
</dbReference>
<dbReference type="InterPro" id="IPR008257">
    <property type="entry name" value="Pept_M19"/>
</dbReference>
<feature type="signal peptide" evidence="1">
    <location>
        <begin position="1"/>
        <end position="24"/>
    </location>
</feature>
<dbReference type="Proteomes" id="UP000264492">
    <property type="component" value="Unassembled WGS sequence"/>
</dbReference>
<dbReference type="PANTHER" id="PTHR10443">
    <property type="entry name" value="MICROSOMAL DIPEPTIDASE"/>
    <property type="match status" value="1"/>
</dbReference>
<comment type="caution">
    <text evidence="2">The sequence shown here is derived from an EMBL/GenBank/DDBJ whole genome shotgun (WGS) entry which is preliminary data.</text>
</comment>
<reference evidence="2 3" key="1">
    <citation type="submission" date="2018-08" db="EMBL/GenBank/DDBJ databases">
        <title>Lysobacter sp. zong2l5, whole genome shotgun sequence.</title>
        <authorList>
            <person name="Zhang X."/>
            <person name="Feng G."/>
            <person name="Zhu H."/>
        </authorList>
    </citation>
    <scope>NUCLEOTIDE SEQUENCE [LARGE SCALE GENOMIC DNA]</scope>
    <source>
        <strain evidence="3">zong2l5</strain>
    </source>
</reference>
<gene>
    <name evidence="2" type="ORF">DX914_19670</name>
</gene>
<dbReference type="GO" id="GO:0006508">
    <property type="term" value="P:proteolysis"/>
    <property type="evidence" value="ECO:0007669"/>
    <property type="project" value="InterPro"/>
</dbReference>
<keyword evidence="3" id="KW-1185">Reference proteome</keyword>
<evidence type="ECO:0000313" key="3">
    <source>
        <dbReference type="Proteomes" id="UP000264492"/>
    </source>
</evidence>
<organism evidence="2 3">
    <name type="scientific">Lysobacter silvisoli</name>
    <dbReference type="NCBI Taxonomy" id="2293254"/>
    <lineage>
        <taxon>Bacteria</taxon>
        <taxon>Pseudomonadati</taxon>
        <taxon>Pseudomonadota</taxon>
        <taxon>Gammaproteobacteria</taxon>
        <taxon>Lysobacterales</taxon>
        <taxon>Lysobacteraceae</taxon>
        <taxon>Lysobacter</taxon>
    </lineage>
</organism>
<dbReference type="EMBL" id="QTSU01000005">
    <property type="protein sequence ID" value="RDZ26077.1"/>
    <property type="molecule type" value="Genomic_DNA"/>
</dbReference>
<proteinExistence type="predicted"/>
<dbReference type="Gene3D" id="3.20.20.140">
    <property type="entry name" value="Metal-dependent hydrolases"/>
    <property type="match status" value="1"/>
</dbReference>
<protein>
    <submittedName>
        <fullName evidence="2">Peptidase M19</fullName>
    </submittedName>
</protein>
<evidence type="ECO:0000256" key="1">
    <source>
        <dbReference type="SAM" id="SignalP"/>
    </source>
</evidence>
<dbReference type="RefSeq" id="WP_115862025.1">
    <property type="nucleotide sequence ID" value="NZ_QTSU01000005.1"/>
</dbReference>
<accession>A0A371JWV8</accession>
<dbReference type="PANTHER" id="PTHR10443:SF12">
    <property type="entry name" value="DIPEPTIDASE"/>
    <property type="match status" value="1"/>
</dbReference>
<dbReference type="AlphaFoldDB" id="A0A371JWV8"/>
<dbReference type="OrthoDB" id="9804920at2"/>
<dbReference type="PROSITE" id="PS51318">
    <property type="entry name" value="TAT"/>
    <property type="match status" value="1"/>
</dbReference>
<name>A0A371JWV8_9GAMM</name>